<name>A0AAE1Z6H5_SCHME</name>
<dbReference type="Proteomes" id="UP001292079">
    <property type="component" value="Unassembled WGS sequence"/>
</dbReference>
<proteinExistence type="predicted"/>
<keyword evidence="1" id="KW-0812">Transmembrane</keyword>
<dbReference type="Pfam" id="PF15013">
    <property type="entry name" value="CCSMST1"/>
    <property type="match status" value="1"/>
</dbReference>
<keyword evidence="1" id="KW-0472">Membrane</keyword>
<reference evidence="2" key="2">
    <citation type="journal article" date="2023" name="Infect Dis Poverty">
        <title>Chromosome-scale genome of the human blood fluke Schistosoma mekongi and its implications for public health.</title>
        <authorList>
            <person name="Zhou M."/>
            <person name="Xu L."/>
            <person name="Xu D."/>
            <person name="Chen W."/>
            <person name="Khan J."/>
            <person name="Hu Y."/>
            <person name="Huang H."/>
            <person name="Wei H."/>
            <person name="Zhang Y."/>
            <person name="Chusongsang P."/>
            <person name="Tanasarnprasert K."/>
            <person name="Hu X."/>
            <person name="Limpanont Y."/>
            <person name="Lv Z."/>
        </authorList>
    </citation>
    <scope>NUCLEOTIDE SEQUENCE</scope>
    <source>
        <strain evidence="2">LV_2022a</strain>
    </source>
</reference>
<accession>A0AAE1Z6H5</accession>
<reference evidence="2" key="1">
    <citation type="submission" date="2022-04" db="EMBL/GenBank/DDBJ databases">
        <authorList>
            <person name="Xu L."/>
            <person name="Lv Z."/>
        </authorList>
    </citation>
    <scope>NUCLEOTIDE SEQUENCE</scope>
    <source>
        <strain evidence="2">LV_2022a</strain>
    </source>
</reference>
<dbReference type="AlphaFoldDB" id="A0AAE1Z6H5"/>
<feature type="transmembrane region" description="Helical" evidence="1">
    <location>
        <begin position="74"/>
        <end position="93"/>
    </location>
</feature>
<evidence type="ECO:0000313" key="2">
    <source>
        <dbReference type="EMBL" id="KAK4468496.1"/>
    </source>
</evidence>
<evidence type="ECO:0008006" key="4">
    <source>
        <dbReference type="Google" id="ProtNLM"/>
    </source>
</evidence>
<organism evidence="2 3">
    <name type="scientific">Schistosoma mekongi</name>
    <name type="common">Parasitic worm</name>
    <dbReference type="NCBI Taxonomy" id="38744"/>
    <lineage>
        <taxon>Eukaryota</taxon>
        <taxon>Metazoa</taxon>
        <taxon>Spiralia</taxon>
        <taxon>Lophotrochozoa</taxon>
        <taxon>Platyhelminthes</taxon>
        <taxon>Trematoda</taxon>
        <taxon>Digenea</taxon>
        <taxon>Strigeidida</taxon>
        <taxon>Schistosomatoidea</taxon>
        <taxon>Schistosomatidae</taxon>
        <taxon>Schistosoma</taxon>
    </lineage>
</organism>
<comment type="caution">
    <text evidence="2">The sequence shown here is derived from an EMBL/GenBank/DDBJ whole genome shotgun (WGS) entry which is preliminary data.</text>
</comment>
<sequence length="117" mass="13755">MNRILFGVHSLEHIYNTNSNSRIFPLYRNLFRTSIIKRKAKEETLPDGQIRYSTNKKWHAVMNYVSKPSDTPDYQYPVLMLSALVTVIYFCFIHTRSDLDDILDHNFESLGVAKVER</sequence>
<dbReference type="EMBL" id="JALJAT010000006">
    <property type="protein sequence ID" value="KAK4468496.1"/>
    <property type="molecule type" value="Genomic_DNA"/>
</dbReference>
<dbReference type="InterPro" id="IPR029160">
    <property type="entry name" value="UQCC4"/>
</dbReference>
<evidence type="ECO:0000256" key="1">
    <source>
        <dbReference type="SAM" id="Phobius"/>
    </source>
</evidence>
<protein>
    <recommendedName>
        <fullName evidence="4">CCSMST1 family</fullName>
    </recommendedName>
</protein>
<gene>
    <name evidence="2" type="ORF">MN116_007698</name>
</gene>
<evidence type="ECO:0000313" key="3">
    <source>
        <dbReference type="Proteomes" id="UP001292079"/>
    </source>
</evidence>
<keyword evidence="1" id="KW-1133">Transmembrane helix</keyword>
<keyword evidence="3" id="KW-1185">Reference proteome</keyword>